<accession>A0A226WT83</accession>
<dbReference type="PANTHER" id="PTHR33375">
    <property type="entry name" value="CHROMOSOME-PARTITIONING PROTEIN PARB-RELATED"/>
    <property type="match status" value="1"/>
</dbReference>
<dbReference type="InterPro" id="IPR036086">
    <property type="entry name" value="ParB/Sulfiredoxin_sf"/>
</dbReference>
<dbReference type="InterPro" id="IPR004437">
    <property type="entry name" value="ParB/RepB/Spo0J"/>
</dbReference>
<gene>
    <name evidence="3" type="ORF">BSU04_35035</name>
</gene>
<dbReference type="Gene3D" id="1.10.10.2830">
    <property type="match status" value="1"/>
</dbReference>
<comment type="caution">
    <text evidence="3">The sequence shown here is derived from an EMBL/GenBank/DDBJ whole genome shotgun (WGS) entry which is preliminary data.</text>
</comment>
<dbReference type="GO" id="GO:0003677">
    <property type="term" value="F:DNA binding"/>
    <property type="evidence" value="ECO:0007669"/>
    <property type="project" value="InterPro"/>
</dbReference>
<evidence type="ECO:0000256" key="1">
    <source>
        <dbReference type="ARBA" id="ARBA00006295"/>
    </source>
</evidence>
<sequence length="339" mass="36978">MSIKEKMAAKTAAIAPLSRVPRIADPNAEPKTGPGKFLAAMPILAEKDRELEAMSAENAALREQLAKGARGGVEISLVQLVEVSRRRRHMSREKYVELRENLRHNKLIHPVVVRPRPDGSFEIVSGHHRTDAFREIGRQTIRCVLDETTEEEANSGAFYANLMQSDLTDYEKYLGFAQMQQRQGTTQAQLAEQAGVDASLISRLMAFADLPNSVHEILQTQPGLLGAKAGSALAAIARNGNDAKVIEVVRRLVDKEVDEGQAVRLASTKGSPESPAKAATVSKIKTGRAVYCEIRTAKNVVRLQFQSDQEAAEVTAAIKAVLEQRAAEQSTAHPSDPKS</sequence>
<dbReference type="PANTHER" id="PTHR33375:SF1">
    <property type="entry name" value="CHROMOSOME-PARTITIONING PROTEIN PARB-RELATED"/>
    <property type="match status" value="1"/>
</dbReference>
<dbReference type="OrthoDB" id="8677451at2"/>
<dbReference type="EMBL" id="MTHB01000240">
    <property type="protein sequence ID" value="OXC73808.1"/>
    <property type="molecule type" value="Genomic_DNA"/>
</dbReference>
<dbReference type="GO" id="GO:0007059">
    <property type="term" value="P:chromosome segregation"/>
    <property type="evidence" value="ECO:0007669"/>
    <property type="project" value="TreeGrafter"/>
</dbReference>
<dbReference type="Proteomes" id="UP000214720">
    <property type="component" value="Unassembled WGS sequence"/>
</dbReference>
<name>A0A226WT83_CABSO</name>
<evidence type="ECO:0000313" key="4">
    <source>
        <dbReference type="Proteomes" id="UP000214720"/>
    </source>
</evidence>
<evidence type="ECO:0000259" key="2">
    <source>
        <dbReference type="SMART" id="SM00470"/>
    </source>
</evidence>
<dbReference type="SMART" id="SM00470">
    <property type="entry name" value="ParB"/>
    <property type="match status" value="1"/>
</dbReference>
<dbReference type="Pfam" id="PF02195">
    <property type="entry name" value="ParB_N"/>
    <property type="match status" value="1"/>
</dbReference>
<dbReference type="GO" id="GO:0005694">
    <property type="term" value="C:chromosome"/>
    <property type="evidence" value="ECO:0007669"/>
    <property type="project" value="TreeGrafter"/>
</dbReference>
<dbReference type="SUPFAM" id="SSF110849">
    <property type="entry name" value="ParB/Sulfiredoxin"/>
    <property type="match status" value="1"/>
</dbReference>
<organism evidence="3 4">
    <name type="scientific">Caballeronia sordidicola</name>
    <name type="common">Burkholderia sordidicola</name>
    <dbReference type="NCBI Taxonomy" id="196367"/>
    <lineage>
        <taxon>Bacteria</taxon>
        <taxon>Pseudomonadati</taxon>
        <taxon>Pseudomonadota</taxon>
        <taxon>Betaproteobacteria</taxon>
        <taxon>Burkholderiales</taxon>
        <taxon>Burkholderiaceae</taxon>
        <taxon>Caballeronia</taxon>
    </lineage>
</organism>
<feature type="domain" description="ParB-like N-terminal" evidence="2">
    <location>
        <begin position="73"/>
        <end position="162"/>
    </location>
</feature>
<dbReference type="InterPro" id="IPR003115">
    <property type="entry name" value="ParB_N"/>
</dbReference>
<proteinExistence type="inferred from homology"/>
<dbReference type="RefSeq" id="WP_089164546.1">
    <property type="nucleotide sequence ID" value="NZ_MTHB01000240.1"/>
</dbReference>
<reference evidence="4" key="1">
    <citation type="submission" date="2017-01" db="EMBL/GenBank/DDBJ databases">
        <title>Genome Analysis of Deinococcus marmoris KOPRI26562.</title>
        <authorList>
            <person name="Kim J.H."/>
            <person name="Oh H.-M."/>
        </authorList>
    </citation>
    <scope>NUCLEOTIDE SEQUENCE [LARGE SCALE GENOMIC DNA]</scope>
    <source>
        <strain evidence="4">PAMC 26633</strain>
    </source>
</reference>
<comment type="similarity">
    <text evidence="1">Belongs to the ParB family.</text>
</comment>
<evidence type="ECO:0000313" key="3">
    <source>
        <dbReference type="EMBL" id="OXC73808.1"/>
    </source>
</evidence>
<dbReference type="InterPro" id="IPR050336">
    <property type="entry name" value="Chromosome_partition/occlusion"/>
</dbReference>
<dbReference type="Gene3D" id="3.90.1530.10">
    <property type="entry name" value="Conserved hypothetical protein from pyrococcus furiosus pfu- 392566-001, ParB domain"/>
    <property type="match status" value="1"/>
</dbReference>
<dbReference type="SUPFAM" id="SSF109709">
    <property type="entry name" value="KorB DNA-binding domain-like"/>
    <property type="match status" value="1"/>
</dbReference>
<dbReference type="AlphaFoldDB" id="A0A226WT83"/>
<protein>
    <submittedName>
        <fullName evidence="3">Chromosome (Plasmid) partitioning protein ParB</fullName>
    </submittedName>
</protein>
<dbReference type="NCBIfam" id="TIGR00180">
    <property type="entry name" value="parB_part"/>
    <property type="match status" value="1"/>
</dbReference>